<keyword evidence="2" id="KW-1185">Reference proteome</keyword>
<protein>
    <submittedName>
        <fullName evidence="1">Uncharacterized protein</fullName>
    </submittedName>
</protein>
<organism evidence="1 2">
    <name type="scientific">Violaceomyces palustris</name>
    <dbReference type="NCBI Taxonomy" id="1673888"/>
    <lineage>
        <taxon>Eukaryota</taxon>
        <taxon>Fungi</taxon>
        <taxon>Dikarya</taxon>
        <taxon>Basidiomycota</taxon>
        <taxon>Ustilaginomycotina</taxon>
        <taxon>Ustilaginomycetes</taxon>
        <taxon>Violaceomycetales</taxon>
        <taxon>Violaceomycetaceae</taxon>
        <taxon>Violaceomyces</taxon>
    </lineage>
</organism>
<proteinExistence type="predicted"/>
<dbReference type="Proteomes" id="UP000245626">
    <property type="component" value="Unassembled WGS sequence"/>
</dbReference>
<evidence type="ECO:0000313" key="2">
    <source>
        <dbReference type="Proteomes" id="UP000245626"/>
    </source>
</evidence>
<sequence>LLHLAVPHYERVLEMAEKERESDSGRGEVARAAYNLSVIYTTGGSAQAARALYEKWLVVE</sequence>
<gene>
    <name evidence="1" type="ORF">IE53DRAFT_322706</name>
</gene>
<reference evidence="1 2" key="1">
    <citation type="journal article" date="2018" name="Mol. Biol. Evol.">
        <title>Broad Genomic Sampling Reveals a Smut Pathogenic Ancestry of the Fungal Clade Ustilaginomycotina.</title>
        <authorList>
            <person name="Kijpornyongpan T."/>
            <person name="Mondo S.J."/>
            <person name="Barry K."/>
            <person name="Sandor L."/>
            <person name="Lee J."/>
            <person name="Lipzen A."/>
            <person name="Pangilinan J."/>
            <person name="LaButti K."/>
            <person name="Hainaut M."/>
            <person name="Henrissat B."/>
            <person name="Grigoriev I.V."/>
            <person name="Spatafora J.W."/>
            <person name="Aime M.C."/>
        </authorList>
    </citation>
    <scope>NUCLEOTIDE SEQUENCE [LARGE SCALE GENOMIC DNA]</scope>
    <source>
        <strain evidence="1 2">SA 807</strain>
    </source>
</reference>
<evidence type="ECO:0000313" key="1">
    <source>
        <dbReference type="EMBL" id="PWN46575.1"/>
    </source>
</evidence>
<name>A0ACD0NLF1_9BASI</name>
<dbReference type="EMBL" id="KZ820877">
    <property type="protein sequence ID" value="PWN46575.1"/>
    <property type="molecule type" value="Genomic_DNA"/>
</dbReference>
<accession>A0ACD0NLF1</accession>
<feature type="non-terminal residue" evidence="1">
    <location>
        <position position="1"/>
    </location>
</feature>